<organism evidence="2 3">
    <name type="scientific">Thermoactinomyces intermedius</name>
    <dbReference type="NCBI Taxonomy" id="2024"/>
    <lineage>
        <taxon>Bacteria</taxon>
        <taxon>Bacillati</taxon>
        <taxon>Bacillota</taxon>
        <taxon>Bacilli</taxon>
        <taxon>Bacillales</taxon>
        <taxon>Thermoactinomycetaceae</taxon>
        <taxon>Thermoactinomyces</taxon>
    </lineage>
</organism>
<gene>
    <name evidence="2" type="ORF">I8U20_03770</name>
</gene>
<sequence>MYVNLKRDLSYIEGLLQGDEKHRDHVESKALHRLLDVVDQLVESVEQLDRRQSELEEYVEAVDEDLNDLELLVYDDEDEDEEFDEPVYVVCPECGEEVVVEAEDLEDDSIELLCPKCNTVLELQDIHDEEAEEIMDGGTD</sequence>
<evidence type="ECO:0000313" key="3">
    <source>
        <dbReference type="Proteomes" id="UP000633619"/>
    </source>
</evidence>
<evidence type="ECO:0000313" key="2">
    <source>
        <dbReference type="EMBL" id="MBH8594444.1"/>
    </source>
</evidence>
<reference evidence="2 3" key="1">
    <citation type="submission" date="2020-12" db="EMBL/GenBank/DDBJ databases">
        <title>WGS of Thermoactinomyces spp.</title>
        <authorList>
            <person name="Cheng K."/>
        </authorList>
    </citation>
    <scope>NUCLEOTIDE SEQUENCE [LARGE SCALE GENOMIC DNA]</scope>
    <source>
        <strain evidence="3">CICC 10671\DSM 43846</strain>
    </source>
</reference>
<dbReference type="NCBIfam" id="NF045650">
    <property type="entry name" value="CD1247_Nterm"/>
    <property type="match status" value="1"/>
</dbReference>
<keyword evidence="1" id="KW-0175">Coiled coil</keyword>
<dbReference type="RefSeq" id="WP_181731696.1">
    <property type="nucleotide sequence ID" value="NZ_JACEIR010000003.1"/>
</dbReference>
<proteinExistence type="predicted"/>
<name>A0A8I1ABR8_THEIN</name>
<dbReference type="EMBL" id="JAECVW010000002">
    <property type="protein sequence ID" value="MBH8594444.1"/>
    <property type="molecule type" value="Genomic_DNA"/>
</dbReference>
<feature type="coiled-coil region" evidence="1">
    <location>
        <begin position="31"/>
        <end position="65"/>
    </location>
</feature>
<dbReference type="Proteomes" id="UP000633619">
    <property type="component" value="Unassembled WGS sequence"/>
</dbReference>
<keyword evidence="3" id="KW-1185">Reference proteome</keyword>
<evidence type="ECO:0008006" key="4">
    <source>
        <dbReference type="Google" id="ProtNLM"/>
    </source>
</evidence>
<dbReference type="AlphaFoldDB" id="A0A8I1ABR8"/>
<evidence type="ECO:0000256" key="1">
    <source>
        <dbReference type="SAM" id="Coils"/>
    </source>
</evidence>
<protein>
    <recommendedName>
        <fullName evidence="4">AraC family transcriptional regulator</fullName>
    </recommendedName>
</protein>
<comment type="caution">
    <text evidence="2">The sequence shown here is derived from an EMBL/GenBank/DDBJ whole genome shotgun (WGS) entry which is preliminary data.</text>
</comment>
<dbReference type="InterPro" id="IPR054688">
    <property type="entry name" value="CD1247_N"/>
</dbReference>
<accession>A0A8I1ABR8</accession>